<protein>
    <submittedName>
        <fullName evidence="1">Uncharacterized protein</fullName>
    </submittedName>
</protein>
<evidence type="ECO:0000313" key="2">
    <source>
        <dbReference type="Proteomes" id="UP000536179"/>
    </source>
</evidence>
<proteinExistence type="predicted"/>
<dbReference type="AlphaFoldDB" id="A0A7W5H4Q0"/>
<sequence length="171" mass="19806">MIETTPTDAAKYWKMQLHPGVNSEASTQFACRMLSQNCIGLDDRGLDCNMIDEREKAEKVLAKSNHTNYLKFAHEINIGDYVLIAPHSAPLALCVVASDYIYDRLAKGREGIVFRHFRFVKSLTFFADVFSRKEWPDWNLSGQGTIGQINERNQAFELIEKWRKKRKEIYK</sequence>
<dbReference type="RefSeq" id="WP_184302250.1">
    <property type="nucleotide sequence ID" value="NZ_JACHXU010000002.1"/>
</dbReference>
<dbReference type="EMBL" id="JACHXU010000002">
    <property type="protein sequence ID" value="MBB3205165.1"/>
    <property type="molecule type" value="Genomic_DNA"/>
</dbReference>
<evidence type="ECO:0000313" key="1">
    <source>
        <dbReference type="EMBL" id="MBB3205165.1"/>
    </source>
</evidence>
<gene>
    <name evidence="1" type="ORF">FHS27_000932</name>
</gene>
<keyword evidence="2" id="KW-1185">Reference proteome</keyword>
<dbReference type="Proteomes" id="UP000536179">
    <property type="component" value="Unassembled WGS sequence"/>
</dbReference>
<reference evidence="1 2" key="1">
    <citation type="submission" date="2020-08" db="EMBL/GenBank/DDBJ databases">
        <title>Genomic Encyclopedia of Type Strains, Phase III (KMG-III): the genomes of soil and plant-associated and newly described type strains.</title>
        <authorList>
            <person name="Whitman W."/>
        </authorList>
    </citation>
    <scope>NUCLEOTIDE SEQUENCE [LARGE SCALE GENOMIC DNA]</scope>
    <source>
        <strain evidence="1 2">CECT 8075</strain>
    </source>
</reference>
<accession>A0A7W5H4Q0</accession>
<organism evidence="1 2">
    <name type="scientific">Aporhodopirellula rubra</name>
    <dbReference type="NCBI Taxonomy" id="980271"/>
    <lineage>
        <taxon>Bacteria</taxon>
        <taxon>Pseudomonadati</taxon>
        <taxon>Planctomycetota</taxon>
        <taxon>Planctomycetia</taxon>
        <taxon>Pirellulales</taxon>
        <taxon>Pirellulaceae</taxon>
        <taxon>Aporhodopirellula</taxon>
    </lineage>
</organism>
<name>A0A7W5H4Q0_9BACT</name>
<comment type="caution">
    <text evidence="1">The sequence shown here is derived from an EMBL/GenBank/DDBJ whole genome shotgun (WGS) entry which is preliminary data.</text>
</comment>